<evidence type="ECO:0000313" key="2">
    <source>
        <dbReference type="EMBL" id="KER30875.1"/>
    </source>
</evidence>
<evidence type="ECO:0000256" key="1">
    <source>
        <dbReference type="SAM" id="MobiDB-lite"/>
    </source>
</evidence>
<sequence length="123" mass="13463">MASRGVGPSASFDGWGGVRADGGERRATMANDTSRLPKSKKACLRHLEAFTVKPHLQGHPLAVAVEQPHQLMPRSYPWASGNKYYISPRRQLLGAVVQNLDVGLSPRPACLSSRPYRSHFAMP</sequence>
<proteinExistence type="predicted"/>
<dbReference type="KEGG" id="ovi:T265_02800"/>
<dbReference type="CTD" id="20316988"/>
<dbReference type="AlphaFoldDB" id="A0A075A5I4"/>
<evidence type="ECO:0000313" key="3">
    <source>
        <dbReference type="Proteomes" id="UP000054324"/>
    </source>
</evidence>
<dbReference type="GeneID" id="20316988"/>
<name>A0A075A5I4_OPIVI</name>
<dbReference type="EMBL" id="KL596654">
    <property type="protein sequence ID" value="KER30875.1"/>
    <property type="molecule type" value="Genomic_DNA"/>
</dbReference>
<dbReference type="RefSeq" id="XP_009165389.1">
    <property type="nucleotide sequence ID" value="XM_009167125.1"/>
</dbReference>
<keyword evidence="3" id="KW-1185">Reference proteome</keyword>
<organism evidence="2 3">
    <name type="scientific">Opisthorchis viverrini</name>
    <name type="common">Southeast Asian liver fluke</name>
    <dbReference type="NCBI Taxonomy" id="6198"/>
    <lineage>
        <taxon>Eukaryota</taxon>
        <taxon>Metazoa</taxon>
        <taxon>Spiralia</taxon>
        <taxon>Lophotrochozoa</taxon>
        <taxon>Platyhelminthes</taxon>
        <taxon>Trematoda</taxon>
        <taxon>Digenea</taxon>
        <taxon>Opisthorchiida</taxon>
        <taxon>Opisthorchiata</taxon>
        <taxon>Opisthorchiidae</taxon>
        <taxon>Opisthorchis</taxon>
    </lineage>
</organism>
<gene>
    <name evidence="2" type="ORF">T265_02800</name>
</gene>
<reference evidence="2 3" key="1">
    <citation type="submission" date="2013-11" db="EMBL/GenBank/DDBJ databases">
        <title>Opisthorchis viverrini - life in the bile duct.</title>
        <authorList>
            <person name="Young N.D."/>
            <person name="Nagarajan N."/>
            <person name="Lin S.J."/>
            <person name="Korhonen P.K."/>
            <person name="Jex A.R."/>
            <person name="Hall R.S."/>
            <person name="Safavi-Hemami H."/>
            <person name="Kaewkong W."/>
            <person name="Bertrand D."/>
            <person name="Gao S."/>
            <person name="Seet Q."/>
            <person name="Wongkham S."/>
            <person name="Teh B.T."/>
            <person name="Wongkham C."/>
            <person name="Intapan P.M."/>
            <person name="Maleewong W."/>
            <person name="Yang X."/>
            <person name="Hu M."/>
            <person name="Wang Z."/>
            <person name="Hofmann A."/>
            <person name="Sternberg P.W."/>
            <person name="Tan P."/>
            <person name="Wang J."/>
            <person name="Gasser R.B."/>
        </authorList>
    </citation>
    <scope>NUCLEOTIDE SEQUENCE [LARGE SCALE GENOMIC DNA]</scope>
</reference>
<accession>A0A075A5I4</accession>
<dbReference type="Proteomes" id="UP000054324">
    <property type="component" value="Unassembled WGS sequence"/>
</dbReference>
<feature type="region of interest" description="Disordered" evidence="1">
    <location>
        <begin position="1"/>
        <end position="38"/>
    </location>
</feature>
<protein>
    <submittedName>
        <fullName evidence="2">Uncharacterized protein</fullName>
    </submittedName>
</protein>